<keyword evidence="1" id="KW-0175">Coiled coil</keyword>
<accession>A0AAD6SQ25</accession>
<keyword evidence="2" id="KW-0812">Transmembrane</keyword>
<dbReference type="Proteomes" id="UP001218188">
    <property type="component" value="Unassembled WGS sequence"/>
</dbReference>
<proteinExistence type="predicted"/>
<dbReference type="EMBL" id="JARJCM010000077">
    <property type="protein sequence ID" value="KAJ7031996.1"/>
    <property type="molecule type" value="Genomic_DNA"/>
</dbReference>
<evidence type="ECO:0000256" key="1">
    <source>
        <dbReference type="SAM" id="Coils"/>
    </source>
</evidence>
<name>A0AAD6SQ25_9AGAR</name>
<feature type="coiled-coil region" evidence="1">
    <location>
        <begin position="41"/>
        <end position="75"/>
    </location>
</feature>
<feature type="transmembrane region" description="Helical" evidence="2">
    <location>
        <begin position="126"/>
        <end position="146"/>
    </location>
</feature>
<organism evidence="3 4">
    <name type="scientific">Mycena alexandri</name>
    <dbReference type="NCBI Taxonomy" id="1745969"/>
    <lineage>
        <taxon>Eukaryota</taxon>
        <taxon>Fungi</taxon>
        <taxon>Dikarya</taxon>
        <taxon>Basidiomycota</taxon>
        <taxon>Agaricomycotina</taxon>
        <taxon>Agaricomycetes</taxon>
        <taxon>Agaricomycetidae</taxon>
        <taxon>Agaricales</taxon>
        <taxon>Marasmiineae</taxon>
        <taxon>Mycenaceae</taxon>
        <taxon>Mycena</taxon>
    </lineage>
</organism>
<gene>
    <name evidence="3" type="ORF">C8F04DRAFT_1235653</name>
</gene>
<sequence length="147" mass="17358">MPPQTDTQLEKPLFLPRYKPHLFQKPPRHLVAWERYKRRNIKLAEKLVQELSRKLDAKKDKLAELGRRLDKLEQRRAKACFWWSMIVALIGMFYWPRSELEAKTDDLAELERRLDALEQRHAKASLWWSMIVAFIGASTISMVAIAS</sequence>
<reference evidence="3" key="1">
    <citation type="submission" date="2023-03" db="EMBL/GenBank/DDBJ databases">
        <title>Massive genome expansion in bonnet fungi (Mycena s.s.) driven by repeated elements and novel gene families across ecological guilds.</title>
        <authorList>
            <consortium name="Lawrence Berkeley National Laboratory"/>
            <person name="Harder C.B."/>
            <person name="Miyauchi S."/>
            <person name="Viragh M."/>
            <person name="Kuo A."/>
            <person name="Thoen E."/>
            <person name="Andreopoulos B."/>
            <person name="Lu D."/>
            <person name="Skrede I."/>
            <person name="Drula E."/>
            <person name="Henrissat B."/>
            <person name="Morin E."/>
            <person name="Kohler A."/>
            <person name="Barry K."/>
            <person name="LaButti K."/>
            <person name="Morin E."/>
            <person name="Salamov A."/>
            <person name="Lipzen A."/>
            <person name="Mereny Z."/>
            <person name="Hegedus B."/>
            <person name="Baldrian P."/>
            <person name="Stursova M."/>
            <person name="Weitz H."/>
            <person name="Taylor A."/>
            <person name="Grigoriev I.V."/>
            <person name="Nagy L.G."/>
            <person name="Martin F."/>
            <person name="Kauserud H."/>
        </authorList>
    </citation>
    <scope>NUCLEOTIDE SEQUENCE</scope>
    <source>
        <strain evidence="3">CBHHK200</strain>
    </source>
</reference>
<evidence type="ECO:0000313" key="4">
    <source>
        <dbReference type="Proteomes" id="UP001218188"/>
    </source>
</evidence>
<dbReference type="AlphaFoldDB" id="A0AAD6SQ25"/>
<keyword evidence="2" id="KW-1133">Transmembrane helix</keyword>
<evidence type="ECO:0000256" key="2">
    <source>
        <dbReference type="SAM" id="Phobius"/>
    </source>
</evidence>
<feature type="coiled-coil region" evidence="1">
    <location>
        <begin position="100"/>
        <end position="127"/>
    </location>
</feature>
<comment type="caution">
    <text evidence="3">The sequence shown here is derived from an EMBL/GenBank/DDBJ whole genome shotgun (WGS) entry which is preliminary data.</text>
</comment>
<protein>
    <submittedName>
        <fullName evidence="3">Uncharacterized protein</fullName>
    </submittedName>
</protein>
<keyword evidence="4" id="KW-1185">Reference proteome</keyword>
<feature type="transmembrane region" description="Helical" evidence="2">
    <location>
        <begin position="77"/>
        <end position="95"/>
    </location>
</feature>
<evidence type="ECO:0000313" key="3">
    <source>
        <dbReference type="EMBL" id="KAJ7031996.1"/>
    </source>
</evidence>
<keyword evidence="2" id="KW-0472">Membrane</keyword>